<evidence type="ECO:0000256" key="7">
    <source>
        <dbReference type="ARBA" id="ARBA00023239"/>
    </source>
</evidence>
<dbReference type="PANTHER" id="PTHR43727:SF1">
    <property type="entry name" value="CARBOXYNORSPERMIDINE_CARBOXYSPERMIDINE DECARBOXYLASE"/>
    <property type="match status" value="1"/>
</dbReference>
<accession>A0A380MYW2</accession>
<keyword evidence="6 11" id="KW-0745">Spermidine biosynthesis</keyword>
<keyword evidence="4 11" id="KW-0210">Decarboxylase</keyword>
<dbReference type="CDD" id="cd06829">
    <property type="entry name" value="PLPDE_III_CANSDC"/>
    <property type="match status" value="1"/>
</dbReference>
<sequence length="387" mass="43737">MLETFKKLDLSQLPTPCYVVDAALLEKNLQLLDRVQKESGAKVLLALKGFAMWHYAPLISQYLSGVCASGLHEAKLGREFFKGEVHTFSAAFPPADIEEVLRLSNHVIFNSFHQWQRFMPQIKAAKAENPKLAFGLRINPEQPEGNYPIYDPSTPGSRLGIVRSEFRPDLLDGITGLHFHNLCEQNVDPLERTIQAIEEKFGEFLPQMQWVNFGGGHHITKADYQVEKLIDIIKKFRDKWQVEIIIEPGEAIALGTGVYVTEVLDVTKNTMNLLIIDGSCTAHLPDVLEMPYRPVLAGAGEANEKAYTYRIGGLTCLAGDIIGDYSFEQPVEVGRRLMFMDMSHYTMVKTNTFNGVKLPAIVAWDSRTDKLEVVHEYDYEDFKQRLS</sequence>
<evidence type="ECO:0000256" key="12">
    <source>
        <dbReference type="PIRSR" id="PIRSR038941-1"/>
    </source>
</evidence>
<dbReference type="PIRSF" id="PIRSF038941">
    <property type="entry name" value="NspC"/>
    <property type="match status" value="1"/>
</dbReference>
<evidence type="ECO:0000256" key="2">
    <source>
        <dbReference type="ARBA" id="ARBA00012259"/>
    </source>
</evidence>
<evidence type="ECO:0000256" key="1">
    <source>
        <dbReference type="ARBA" id="ARBA00001933"/>
    </source>
</evidence>
<organism evidence="14 15">
    <name type="scientific">Suttonella ornithocola</name>
    <dbReference type="NCBI Taxonomy" id="279832"/>
    <lineage>
        <taxon>Bacteria</taxon>
        <taxon>Pseudomonadati</taxon>
        <taxon>Pseudomonadota</taxon>
        <taxon>Gammaproteobacteria</taxon>
        <taxon>Cardiobacteriales</taxon>
        <taxon>Cardiobacteriaceae</taxon>
        <taxon>Suttonella</taxon>
    </lineage>
</organism>
<dbReference type="GO" id="GO:0009089">
    <property type="term" value="P:lysine biosynthetic process via diaminopimelate"/>
    <property type="evidence" value="ECO:0007669"/>
    <property type="project" value="TreeGrafter"/>
</dbReference>
<dbReference type="InterPro" id="IPR022643">
    <property type="entry name" value="De-COase2_C"/>
</dbReference>
<dbReference type="SUPFAM" id="SSF50621">
    <property type="entry name" value="Alanine racemase C-terminal domain-like"/>
    <property type="match status" value="1"/>
</dbReference>
<proteinExistence type="inferred from homology"/>
<protein>
    <recommendedName>
        <fullName evidence="3 11">Carboxynorspermidine/carboxyspermidine decarboxylase</fullName>
        <shortName evidence="11">CANS DC/CAS DC</shortName>
        <shortName evidence="11">CANSDC/CASDC</shortName>
        <ecNumber evidence="2 11">4.1.1.96</ecNumber>
    </recommendedName>
</protein>
<feature type="binding site" evidence="12">
    <location>
        <position position="286"/>
    </location>
    <ligand>
        <name>substrate</name>
    </ligand>
</feature>
<dbReference type="GO" id="GO:0005737">
    <property type="term" value="C:cytoplasm"/>
    <property type="evidence" value="ECO:0007669"/>
    <property type="project" value="UniProtKB-SubCell"/>
</dbReference>
<evidence type="ECO:0000259" key="13">
    <source>
        <dbReference type="Pfam" id="PF00278"/>
    </source>
</evidence>
<keyword evidence="11" id="KW-0963">Cytoplasm</keyword>
<keyword evidence="5 11" id="KW-0663">Pyridoxal phosphate</keyword>
<dbReference type="GO" id="GO:0008836">
    <property type="term" value="F:diaminopimelate decarboxylase activity"/>
    <property type="evidence" value="ECO:0007669"/>
    <property type="project" value="TreeGrafter"/>
</dbReference>
<dbReference type="Gene3D" id="2.40.37.10">
    <property type="entry name" value="Lyase, Ornithine Decarboxylase, Chain A, domain 1"/>
    <property type="match status" value="1"/>
</dbReference>
<evidence type="ECO:0000313" key="15">
    <source>
        <dbReference type="Proteomes" id="UP000254601"/>
    </source>
</evidence>
<evidence type="ECO:0000256" key="8">
    <source>
        <dbReference type="ARBA" id="ARBA00025802"/>
    </source>
</evidence>
<dbReference type="InterPro" id="IPR009006">
    <property type="entry name" value="Ala_racemase/Decarboxylase_C"/>
</dbReference>
<evidence type="ECO:0000256" key="3">
    <source>
        <dbReference type="ARBA" id="ARBA00013633"/>
    </source>
</evidence>
<keyword evidence="15" id="KW-1185">Reference proteome</keyword>
<comment type="catalytic activity">
    <reaction evidence="9 11">
        <text>carboxyspermidine + H(+) = spermidine + CO2</text>
        <dbReference type="Rhea" id="RHEA:34095"/>
        <dbReference type="ChEBI" id="CHEBI:15378"/>
        <dbReference type="ChEBI" id="CHEBI:16526"/>
        <dbReference type="ChEBI" id="CHEBI:57834"/>
        <dbReference type="ChEBI" id="CHEBI:65072"/>
        <dbReference type="EC" id="4.1.1.96"/>
    </reaction>
</comment>
<dbReference type="AlphaFoldDB" id="A0A380MYW2"/>
<dbReference type="InterPro" id="IPR005730">
    <property type="entry name" value="Nsp_de-COase"/>
</dbReference>
<dbReference type="EC" id="4.1.1.96" evidence="2 11"/>
<dbReference type="Gene3D" id="3.20.20.10">
    <property type="entry name" value="Alanine racemase"/>
    <property type="match status" value="1"/>
</dbReference>
<dbReference type="EMBL" id="UHIC01000001">
    <property type="protein sequence ID" value="SUO97735.1"/>
    <property type="molecule type" value="Genomic_DNA"/>
</dbReference>
<dbReference type="Proteomes" id="UP000254601">
    <property type="component" value="Unassembled WGS sequence"/>
</dbReference>
<dbReference type="OrthoDB" id="9804410at2"/>
<comment type="function">
    <text evidence="11">Catalyzes the decarboxylation of carboxynorspermidine and carboxyspermidine.</text>
</comment>
<comment type="similarity">
    <text evidence="8 11">Belongs to the Orn/Lys/Arg decarboxylase class-II family. NspC subfamily.</text>
</comment>
<evidence type="ECO:0000256" key="10">
    <source>
        <dbReference type="ARBA" id="ARBA00047389"/>
    </source>
</evidence>
<dbReference type="InterPro" id="IPR029066">
    <property type="entry name" value="PLP-binding_barrel"/>
</dbReference>
<comment type="subunit">
    <text evidence="11">Homodimer.</text>
</comment>
<dbReference type="PANTHER" id="PTHR43727">
    <property type="entry name" value="DIAMINOPIMELATE DECARBOXYLASE"/>
    <property type="match status" value="1"/>
</dbReference>
<evidence type="ECO:0000256" key="9">
    <source>
        <dbReference type="ARBA" id="ARBA00047351"/>
    </source>
</evidence>
<dbReference type="GO" id="GO:0008295">
    <property type="term" value="P:spermidine biosynthetic process"/>
    <property type="evidence" value="ECO:0007669"/>
    <property type="project" value="UniProtKB-KW"/>
</dbReference>
<dbReference type="Pfam" id="PF00278">
    <property type="entry name" value="Orn_DAP_Arg_deC"/>
    <property type="match status" value="1"/>
</dbReference>
<keyword evidence="7 11" id="KW-0456">Lyase</keyword>
<dbReference type="FunFam" id="3.20.20.10:FF:000012">
    <property type="entry name" value="Carboxynorspermidine/carboxyspermidine decarboxylase"/>
    <property type="match status" value="1"/>
</dbReference>
<gene>
    <name evidence="14" type="ORF">NCTC13337_02592</name>
</gene>
<feature type="domain" description="Orn/DAP/Arg decarboxylase 2 C-terminal" evidence="13">
    <location>
        <begin position="18"/>
        <end position="342"/>
    </location>
</feature>
<evidence type="ECO:0000256" key="4">
    <source>
        <dbReference type="ARBA" id="ARBA00022793"/>
    </source>
</evidence>
<reference evidence="14 15" key="1">
    <citation type="submission" date="2018-06" db="EMBL/GenBank/DDBJ databases">
        <authorList>
            <consortium name="Pathogen Informatics"/>
            <person name="Doyle S."/>
        </authorList>
    </citation>
    <scope>NUCLEOTIDE SEQUENCE [LARGE SCALE GENOMIC DNA]</scope>
    <source>
        <strain evidence="14 15">NCTC13337</strain>
    </source>
</reference>
<keyword evidence="11" id="KW-0620">Polyamine biosynthesis</keyword>
<dbReference type="SUPFAM" id="SSF51419">
    <property type="entry name" value="PLP-binding barrel"/>
    <property type="match status" value="1"/>
</dbReference>
<evidence type="ECO:0000256" key="5">
    <source>
        <dbReference type="ARBA" id="ARBA00022898"/>
    </source>
</evidence>
<dbReference type="GO" id="GO:0045312">
    <property type="term" value="P:nor-spermidine biosynthetic process"/>
    <property type="evidence" value="ECO:0007669"/>
    <property type="project" value="InterPro"/>
</dbReference>
<name>A0A380MYW2_9GAMM</name>
<feature type="binding site" evidence="12">
    <location>
        <position position="250"/>
    </location>
    <ligand>
        <name>substrate</name>
    </ligand>
</feature>
<comment type="cofactor">
    <cofactor evidence="1 11">
        <name>pyridoxal 5'-phosphate</name>
        <dbReference type="ChEBI" id="CHEBI:597326"/>
    </cofactor>
</comment>
<comment type="catalytic activity">
    <reaction evidence="10 11">
        <text>carboxynorspermidine + H(+) = norspermidine + CO2</text>
        <dbReference type="Rhea" id="RHEA:34099"/>
        <dbReference type="ChEBI" id="CHEBI:15378"/>
        <dbReference type="ChEBI" id="CHEBI:16526"/>
        <dbReference type="ChEBI" id="CHEBI:57920"/>
        <dbReference type="ChEBI" id="CHEBI:65070"/>
        <dbReference type="EC" id="4.1.1.96"/>
    </reaction>
</comment>
<evidence type="ECO:0000313" key="14">
    <source>
        <dbReference type="EMBL" id="SUO97735.1"/>
    </source>
</evidence>
<evidence type="ECO:0000256" key="6">
    <source>
        <dbReference type="ARBA" id="ARBA00023066"/>
    </source>
</evidence>
<dbReference type="RefSeq" id="WP_072577116.1">
    <property type="nucleotide sequence ID" value="NZ_LWHB01000133.1"/>
</dbReference>
<evidence type="ECO:0000256" key="11">
    <source>
        <dbReference type="PIRNR" id="PIRNR038941"/>
    </source>
</evidence>
<dbReference type="NCBIfam" id="TIGR01047">
    <property type="entry name" value="nspC"/>
    <property type="match status" value="1"/>
</dbReference>
<comment type="subcellular location">
    <subcellularLocation>
        <location evidence="11">Cytoplasm</location>
    </subcellularLocation>
</comment>